<evidence type="ECO:0000313" key="1">
    <source>
        <dbReference type="EMBL" id="MCD2113509.1"/>
    </source>
</evidence>
<dbReference type="GO" id="GO:0016740">
    <property type="term" value="F:transferase activity"/>
    <property type="evidence" value="ECO:0007669"/>
    <property type="project" value="UniProtKB-KW"/>
</dbReference>
<protein>
    <submittedName>
        <fullName evidence="1">CoA transferase</fullName>
    </submittedName>
</protein>
<organism evidence="1 2">
    <name type="scientific">Rhodococcus rhodochrous</name>
    <dbReference type="NCBI Taxonomy" id="1829"/>
    <lineage>
        <taxon>Bacteria</taxon>
        <taxon>Bacillati</taxon>
        <taxon>Actinomycetota</taxon>
        <taxon>Actinomycetes</taxon>
        <taxon>Mycobacteriales</taxon>
        <taxon>Nocardiaceae</taxon>
        <taxon>Rhodococcus</taxon>
    </lineage>
</organism>
<reference evidence="1" key="1">
    <citation type="submission" date="2021-11" db="EMBL/GenBank/DDBJ databases">
        <title>Development of a sustainable strategy for remediation of hydrocarbon-contaminated territories based on the waste exchange concept.</title>
        <authorList>
            <person name="Elkin A."/>
        </authorList>
    </citation>
    <scope>NUCLEOTIDE SEQUENCE</scope>
    <source>
        <strain evidence="1">IEGM 757</strain>
    </source>
</reference>
<dbReference type="InterPro" id="IPR050509">
    <property type="entry name" value="CoA-transferase_III"/>
</dbReference>
<dbReference type="InterPro" id="IPR023606">
    <property type="entry name" value="CoA-Trfase_III_dom_1_sf"/>
</dbReference>
<dbReference type="Gene3D" id="3.30.1540.10">
    <property type="entry name" value="formyl-coa transferase, domain 3"/>
    <property type="match status" value="1"/>
</dbReference>
<proteinExistence type="predicted"/>
<dbReference type="EMBL" id="JAJNCO010000012">
    <property type="protein sequence ID" value="MCD2113509.1"/>
    <property type="molecule type" value="Genomic_DNA"/>
</dbReference>
<dbReference type="Proteomes" id="UP001198630">
    <property type="component" value="Unassembled WGS sequence"/>
</dbReference>
<dbReference type="AlphaFoldDB" id="A0AAW4XJZ4"/>
<dbReference type="PANTHER" id="PTHR48228:SF7">
    <property type="entry name" value="FATTY ACYL-COA TRANSFERASE RV3272-RELATED"/>
    <property type="match status" value="1"/>
</dbReference>
<dbReference type="Pfam" id="PF02515">
    <property type="entry name" value="CoA_transf_3"/>
    <property type="match status" value="2"/>
</dbReference>
<comment type="caution">
    <text evidence="1">The sequence shown here is derived from an EMBL/GenBank/DDBJ whole genome shotgun (WGS) entry which is preliminary data.</text>
</comment>
<dbReference type="SUPFAM" id="SSF89796">
    <property type="entry name" value="CoA-transferase family III (CaiB/BaiF)"/>
    <property type="match status" value="2"/>
</dbReference>
<name>A0AAW4XJZ4_RHORH</name>
<evidence type="ECO:0000313" key="2">
    <source>
        <dbReference type="Proteomes" id="UP001198630"/>
    </source>
</evidence>
<dbReference type="InterPro" id="IPR044855">
    <property type="entry name" value="CoA-Trfase_III_dom3_sf"/>
</dbReference>
<sequence>MPSSITSLLLADYGAHVVKVERPGGGIDATAPERKMWDRGKWSIVLDPENPDDAETLRQLLRRADVFIESYGVARSKELGLDYEDLRVLNPRLLHLSTTAYGRSGPWQDRPGYEALVAARMGFMAEQPGHRKGPIFLGHPSIGYTTGFLGAIGILAGLRARRVTGRGQRVDVSILDGVLGQAPMNWWFTSKDESYLDTEEKGHFGHRRVLIDLFECGDGEYLMIHTGGNGAFKAAMEVLGVGEHFQTVTGKVEMAVPLNEEEFRIARQEVPQIWKTRPRDEWLELLRARDVAVVPVLRPGEILEHEQVRHAGLVMDMPDDEHGTLRQVAPVIKFSTAAPELPEPAPAVGQHQEKLSELLGLEPKAAESGRDLDHPLTGLRILDLSQFMAAAYGAKYLSDLGADVIKIEPPIGDTMRSLPDPFEACQRGKRAIVLDLTTEEGKSHFLRLLDTADVVVHNQRPGKAEKLGVDYETLRKIKPDLIYCYQPGWGADGPWAMEKSFAPLLSALTGLMYVASGAGNKPVRRARASEDYYGGFLGATGILMALEHRARTGEGQFILAPQLHASLFAVSEHMTDGDHKPLDTARLDAHQLGLSPTYRLFETSDGWVCVAAVGQRAQDRLRDALRSVGADTGGPNGEEALGAALETHLSGLDTTSATEWLDSHSIANEVARDTPYMPEFFWQEWAVESGHVFEHLEHADWGYIREVGLTVRLSETPGRKTGPGPTLGQHTAEVLDSLQA</sequence>
<keyword evidence="1" id="KW-0808">Transferase</keyword>
<accession>A0AAW4XJZ4</accession>
<dbReference type="Gene3D" id="3.40.50.10540">
    <property type="entry name" value="Crotonobetainyl-coa:carnitine coa-transferase, domain 1"/>
    <property type="match status" value="3"/>
</dbReference>
<dbReference type="PANTHER" id="PTHR48228">
    <property type="entry name" value="SUCCINYL-COA--D-CITRAMALATE COA-TRANSFERASE"/>
    <property type="match status" value="1"/>
</dbReference>
<gene>
    <name evidence="1" type="ORF">LQ384_20570</name>
</gene>
<dbReference type="InterPro" id="IPR003673">
    <property type="entry name" value="CoA-Trfase_fam_III"/>
</dbReference>